<reference evidence="4" key="1">
    <citation type="submission" date="2010-07" db="EMBL/GenBank/DDBJ databases">
        <title>The genome sequence of Gaeumannomyces graminis var. tritici strain R3-111a-1.</title>
        <authorList>
            <consortium name="The Broad Institute Genome Sequencing Platform"/>
            <person name="Ma L.-J."/>
            <person name="Dead R."/>
            <person name="Young S."/>
            <person name="Zeng Q."/>
            <person name="Koehrsen M."/>
            <person name="Alvarado L."/>
            <person name="Berlin A."/>
            <person name="Chapman S.B."/>
            <person name="Chen Z."/>
            <person name="Freedman E."/>
            <person name="Gellesch M."/>
            <person name="Goldberg J."/>
            <person name="Griggs A."/>
            <person name="Gujja S."/>
            <person name="Heilman E.R."/>
            <person name="Heiman D."/>
            <person name="Hepburn T."/>
            <person name="Howarth C."/>
            <person name="Jen D."/>
            <person name="Larson L."/>
            <person name="Mehta T."/>
            <person name="Neiman D."/>
            <person name="Pearson M."/>
            <person name="Roberts A."/>
            <person name="Saif S."/>
            <person name="Shea T."/>
            <person name="Shenoy N."/>
            <person name="Sisk P."/>
            <person name="Stolte C."/>
            <person name="Sykes S."/>
            <person name="Walk T."/>
            <person name="White J."/>
            <person name="Yandava C."/>
            <person name="Haas B."/>
            <person name="Nusbaum C."/>
            <person name="Birren B."/>
        </authorList>
    </citation>
    <scope>NUCLEOTIDE SEQUENCE [LARGE SCALE GENOMIC DNA]</scope>
    <source>
        <strain evidence="4">R3-111a-1</strain>
    </source>
</reference>
<evidence type="ECO:0000313" key="2">
    <source>
        <dbReference type="EMBL" id="EJT72936.1"/>
    </source>
</evidence>
<dbReference type="EnsemblFungi" id="EJT72936">
    <property type="protein sequence ID" value="EJT72936"/>
    <property type="gene ID" value="GGTG_09787"/>
</dbReference>
<dbReference type="GeneID" id="20350245"/>
<dbReference type="Proteomes" id="UP000006039">
    <property type="component" value="Unassembled WGS sequence"/>
</dbReference>
<reference evidence="2" key="2">
    <citation type="submission" date="2010-07" db="EMBL/GenBank/DDBJ databases">
        <authorList>
            <consortium name="The Broad Institute Genome Sequencing Platform"/>
            <consortium name="Broad Institute Genome Sequencing Center for Infectious Disease"/>
            <person name="Ma L.-J."/>
            <person name="Dead R."/>
            <person name="Young S."/>
            <person name="Zeng Q."/>
            <person name="Koehrsen M."/>
            <person name="Alvarado L."/>
            <person name="Berlin A."/>
            <person name="Chapman S.B."/>
            <person name="Chen Z."/>
            <person name="Freedman E."/>
            <person name="Gellesch M."/>
            <person name="Goldberg J."/>
            <person name="Griggs A."/>
            <person name="Gujja S."/>
            <person name="Heilman E.R."/>
            <person name="Heiman D."/>
            <person name="Hepburn T."/>
            <person name="Howarth C."/>
            <person name="Jen D."/>
            <person name="Larson L."/>
            <person name="Mehta T."/>
            <person name="Neiman D."/>
            <person name="Pearson M."/>
            <person name="Roberts A."/>
            <person name="Saif S."/>
            <person name="Shea T."/>
            <person name="Shenoy N."/>
            <person name="Sisk P."/>
            <person name="Stolte C."/>
            <person name="Sykes S."/>
            <person name="Walk T."/>
            <person name="White J."/>
            <person name="Yandava C."/>
            <person name="Haas B."/>
            <person name="Nusbaum C."/>
            <person name="Birren B."/>
        </authorList>
    </citation>
    <scope>NUCLEOTIDE SEQUENCE</scope>
    <source>
        <strain evidence="2">R3-111a-1</strain>
    </source>
</reference>
<sequence>MDTAVSESTIQPTGKSTAAPELGNTTAAGAETVVSTEVPDAAGAVVYGPDWPAGYRPSHSLKDEVSEDGMRHNLLKIFCDTPEGRTYEGLATDEERLAYMRAHHQDNTWHVQPDERILEDWDEGKCYVVKILSPEGQALARLDPPEGEDWEDPECEGYLAWLDFFKKNASYVEELLPGNRLPACSIEESGST</sequence>
<organism evidence="2">
    <name type="scientific">Gaeumannomyces tritici (strain R3-111a-1)</name>
    <name type="common">Wheat and barley take-all root rot fungus</name>
    <name type="synonym">Gaeumannomyces graminis var. tritici</name>
    <dbReference type="NCBI Taxonomy" id="644352"/>
    <lineage>
        <taxon>Eukaryota</taxon>
        <taxon>Fungi</taxon>
        <taxon>Dikarya</taxon>
        <taxon>Ascomycota</taxon>
        <taxon>Pezizomycotina</taxon>
        <taxon>Sordariomycetes</taxon>
        <taxon>Sordariomycetidae</taxon>
        <taxon>Magnaporthales</taxon>
        <taxon>Magnaporthaceae</taxon>
        <taxon>Gaeumannomyces</taxon>
    </lineage>
</organism>
<keyword evidence="4" id="KW-1185">Reference proteome</keyword>
<feature type="region of interest" description="Disordered" evidence="1">
    <location>
        <begin position="1"/>
        <end position="24"/>
    </location>
</feature>
<name>J3P8F3_GAET3</name>
<dbReference type="OrthoDB" id="4643110at2759"/>
<dbReference type="EMBL" id="GL385399">
    <property type="protein sequence ID" value="EJT72936.1"/>
    <property type="molecule type" value="Genomic_DNA"/>
</dbReference>
<dbReference type="AlphaFoldDB" id="J3P8F3"/>
<dbReference type="HOGENOM" id="CLU_1454715_0_0_1"/>
<protein>
    <submittedName>
        <fullName evidence="2 3">Uncharacterized protein</fullName>
    </submittedName>
</protein>
<dbReference type="eggNOG" id="ENOG502RN3R">
    <property type="taxonomic scope" value="Eukaryota"/>
</dbReference>
<reference evidence="2" key="3">
    <citation type="submission" date="2010-09" db="EMBL/GenBank/DDBJ databases">
        <title>Annotation of Gaeumannomyces graminis var. tritici R3-111a-1.</title>
        <authorList>
            <consortium name="The Broad Institute Genome Sequencing Platform"/>
            <person name="Ma L.-J."/>
            <person name="Dead R."/>
            <person name="Young S.K."/>
            <person name="Zeng Q."/>
            <person name="Gargeya S."/>
            <person name="Fitzgerald M."/>
            <person name="Haas B."/>
            <person name="Abouelleil A."/>
            <person name="Alvarado L."/>
            <person name="Arachchi H.M."/>
            <person name="Berlin A."/>
            <person name="Brown A."/>
            <person name="Chapman S.B."/>
            <person name="Chen Z."/>
            <person name="Dunbar C."/>
            <person name="Freedman E."/>
            <person name="Gearin G."/>
            <person name="Gellesch M."/>
            <person name="Goldberg J."/>
            <person name="Griggs A."/>
            <person name="Gujja S."/>
            <person name="Heiman D."/>
            <person name="Howarth C."/>
            <person name="Larson L."/>
            <person name="Lui A."/>
            <person name="MacDonald P.J.P."/>
            <person name="Mehta T."/>
            <person name="Montmayeur A."/>
            <person name="Murphy C."/>
            <person name="Neiman D."/>
            <person name="Pearson M."/>
            <person name="Priest M."/>
            <person name="Roberts A."/>
            <person name="Saif S."/>
            <person name="Shea T."/>
            <person name="Shenoy N."/>
            <person name="Sisk P."/>
            <person name="Stolte C."/>
            <person name="Sykes S."/>
            <person name="Yandava C."/>
            <person name="Wortman J."/>
            <person name="Nusbaum C."/>
            <person name="Birren B."/>
        </authorList>
    </citation>
    <scope>NUCLEOTIDE SEQUENCE</scope>
    <source>
        <strain evidence="2">R3-111a-1</strain>
    </source>
</reference>
<reference evidence="3" key="5">
    <citation type="submission" date="2018-04" db="UniProtKB">
        <authorList>
            <consortium name="EnsemblFungi"/>
        </authorList>
    </citation>
    <scope>IDENTIFICATION</scope>
    <source>
        <strain evidence="3">R3-111a-1</strain>
    </source>
</reference>
<evidence type="ECO:0000313" key="3">
    <source>
        <dbReference type="EnsemblFungi" id="EJT72936"/>
    </source>
</evidence>
<feature type="compositionally biased region" description="Polar residues" evidence="1">
    <location>
        <begin position="1"/>
        <end position="16"/>
    </location>
</feature>
<proteinExistence type="predicted"/>
<evidence type="ECO:0000313" key="4">
    <source>
        <dbReference type="Proteomes" id="UP000006039"/>
    </source>
</evidence>
<reference evidence="3" key="4">
    <citation type="journal article" date="2015" name="G3 (Bethesda)">
        <title>Genome sequences of three phytopathogenic species of the Magnaporthaceae family of fungi.</title>
        <authorList>
            <person name="Okagaki L.H."/>
            <person name="Nunes C.C."/>
            <person name="Sailsbery J."/>
            <person name="Clay B."/>
            <person name="Brown D."/>
            <person name="John T."/>
            <person name="Oh Y."/>
            <person name="Young N."/>
            <person name="Fitzgerald M."/>
            <person name="Haas B.J."/>
            <person name="Zeng Q."/>
            <person name="Young S."/>
            <person name="Adiconis X."/>
            <person name="Fan L."/>
            <person name="Levin J.Z."/>
            <person name="Mitchell T.K."/>
            <person name="Okubara P.A."/>
            <person name="Farman M.L."/>
            <person name="Kohn L.M."/>
            <person name="Birren B."/>
            <person name="Ma L.-J."/>
            <person name="Dean R.A."/>
        </authorList>
    </citation>
    <scope>NUCLEOTIDE SEQUENCE</scope>
    <source>
        <strain evidence="3">R3-111a-1</strain>
    </source>
</reference>
<evidence type="ECO:0000256" key="1">
    <source>
        <dbReference type="SAM" id="MobiDB-lite"/>
    </source>
</evidence>
<dbReference type="VEuPathDB" id="FungiDB:GGTG_09787"/>
<accession>J3P8F3</accession>
<gene>
    <name evidence="3" type="primary">20350245</name>
    <name evidence="2" type="ORF">GGTG_09787</name>
</gene>
<dbReference type="RefSeq" id="XP_009225910.1">
    <property type="nucleotide sequence ID" value="XM_009227646.1"/>
</dbReference>